<dbReference type="Proteomes" id="UP000434052">
    <property type="component" value="Unassembled WGS sequence"/>
</dbReference>
<name>A0A6P1ZJ59_9BACT</name>
<dbReference type="AlphaFoldDB" id="A0A6P1ZJ59"/>
<accession>A0A6P1ZJ59</accession>
<evidence type="ECO:0000313" key="2">
    <source>
        <dbReference type="EMBL" id="TVM34612.1"/>
    </source>
</evidence>
<dbReference type="Proteomes" id="UP000503251">
    <property type="component" value="Chromosome"/>
</dbReference>
<protein>
    <submittedName>
        <fullName evidence="2">Uncharacterized protein</fullName>
    </submittedName>
</protein>
<evidence type="ECO:0000313" key="4">
    <source>
        <dbReference type="Proteomes" id="UP000503251"/>
    </source>
</evidence>
<evidence type="ECO:0000313" key="1">
    <source>
        <dbReference type="EMBL" id="QJT07475.1"/>
    </source>
</evidence>
<sequence length="118" mass="13257">MQDMIEEYRGDLWEWEIVVSAYDEDTREETPVDLTSATLLATIKRRLDDADEDAMLTVEVSAHTNASGGVSALRFESEKTIGVEPGEYLADVRLLPGPHVLWRGAVLVKEPVTRRAER</sequence>
<organism evidence="2 3">
    <name type="scientific">Oceanidesulfovibrio marinus</name>
    <dbReference type="NCBI Taxonomy" id="370038"/>
    <lineage>
        <taxon>Bacteria</taxon>
        <taxon>Pseudomonadati</taxon>
        <taxon>Thermodesulfobacteriota</taxon>
        <taxon>Desulfovibrionia</taxon>
        <taxon>Desulfovibrionales</taxon>
        <taxon>Desulfovibrionaceae</taxon>
        <taxon>Oceanidesulfovibrio</taxon>
    </lineage>
</organism>
<dbReference type="RefSeq" id="WP_144304932.1">
    <property type="nucleotide sequence ID" value="NZ_CP039543.1"/>
</dbReference>
<keyword evidence="4" id="KW-1185">Reference proteome</keyword>
<proteinExistence type="predicted"/>
<evidence type="ECO:0000313" key="3">
    <source>
        <dbReference type="Proteomes" id="UP000434052"/>
    </source>
</evidence>
<dbReference type="EMBL" id="QMIF01000004">
    <property type="protein sequence ID" value="TVM34612.1"/>
    <property type="molecule type" value="Genomic_DNA"/>
</dbReference>
<reference evidence="2 3" key="1">
    <citation type="submission" date="2018-06" db="EMBL/GenBank/DDBJ databases">
        <title>Complete genome of Desulfovibrio marinus P48SEP.</title>
        <authorList>
            <person name="Crispim J.S."/>
            <person name="Vidigal P.M.P."/>
            <person name="Silva L.C.F."/>
            <person name="Araujo L.C."/>
            <person name="Laguardia C.N."/>
            <person name="Dias R.S."/>
            <person name="Sousa M.P."/>
            <person name="Paula S.O."/>
            <person name="Silva C."/>
        </authorList>
    </citation>
    <scope>NUCLEOTIDE SEQUENCE [LARGE SCALE GENOMIC DNA]</scope>
    <source>
        <strain evidence="2 3">P48SEP</strain>
    </source>
</reference>
<gene>
    <name evidence="2" type="ORF">DQK91_08555</name>
    <name evidence="1" type="ORF">E8L03_00435</name>
</gene>
<reference evidence="1 4" key="2">
    <citation type="submission" date="2019-04" db="EMBL/GenBank/DDBJ databases">
        <title>Isolation and culture of sulfate reducing bacteria from the cold seep of the South China Sea.</title>
        <authorList>
            <person name="Sun C."/>
            <person name="Liu R."/>
        </authorList>
    </citation>
    <scope>NUCLEOTIDE SEQUENCE [LARGE SCALE GENOMIC DNA]</scope>
    <source>
        <strain evidence="1 4">CS1</strain>
    </source>
</reference>
<dbReference type="OrthoDB" id="9815836at2"/>
<dbReference type="EMBL" id="CP039543">
    <property type="protein sequence ID" value="QJT07475.1"/>
    <property type="molecule type" value="Genomic_DNA"/>
</dbReference>